<evidence type="ECO:0000313" key="3">
    <source>
        <dbReference type="EMBL" id="RRQ50022.1"/>
    </source>
</evidence>
<dbReference type="Pfam" id="PF02894">
    <property type="entry name" value="GFO_IDH_MocA_C"/>
    <property type="match status" value="1"/>
</dbReference>
<evidence type="ECO:0000313" key="4">
    <source>
        <dbReference type="Proteomes" id="UP000286990"/>
    </source>
</evidence>
<name>A0A3R8WH76_9FLAO</name>
<dbReference type="Proteomes" id="UP000286990">
    <property type="component" value="Unassembled WGS sequence"/>
</dbReference>
<dbReference type="GO" id="GO:0000166">
    <property type="term" value="F:nucleotide binding"/>
    <property type="evidence" value="ECO:0007669"/>
    <property type="project" value="InterPro"/>
</dbReference>
<dbReference type="InterPro" id="IPR004104">
    <property type="entry name" value="Gfo/Idh/MocA-like_OxRdtase_C"/>
</dbReference>
<dbReference type="Gene3D" id="3.30.360.10">
    <property type="entry name" value="Dihydrodipicolinate Reductase, domain 2"/>
    <property type="match status" value="1"/>
</dbReference>
<feature type="domain" description="Gfo/Idh/MocA-like oxidoreductase N-terminal" evidence="1">
    <location>
        <begin position="3"/>
        <end position="126"/>
    </location>
</feature>
<dbReference type="RefSeq" id="WP_125221837.1">
    <property type="nucleotide sequence ID" value="NZ_QUSX01000001.1"/>
</dbReference>
<evidence type="ECO:0000259" key="1">
    <source>
        <dbReference type="Pfam" id="PF01408"/>
    </source>
</evidence>
<dbReference type="OrthoDB" id="9815825at2"/>
<dbReference type="AlphaFoldDB" id="A0A3R8WH76"/>
<dbReference type="Gene3D" id="3.40.50.720">
    <property type="entry name" value="NAD(P)-binding Rossmann-like Domain"/>
    <property type="match status" value="1"/>
</dbReference>
<dbReference type="EMBL" id="QUSX01000001">
    <property type="protein sequence ID" value="RRQ50022.1"/>
    <property type="molecule type" value="Genomic_DNA"/>
</dbReference>
<dbReference type="PANTHER" id="PTHR43249:SF1">
    <property type="entry name" value="D-GLUCOSIDE 3-DEHYDROGENASE"/>
    <property type="match status" value="1"/>
</dbReference>
<dbReference type="PANTHER" id="PTHR43249">
    <property type="entry name" value="UDP-N-ACETYL-2-AMINO-2-DEOXY-D-GLUCURONATE OXIDASE"/>
    <property type="match status" value="1"/>
</dbReference>
<evidence type="ECO:0000259" key="2">
    <source>
        <dbReference type="Pfam" id="PF02894"/>
    </source>
</evidence>
<dbReference type="Pfam" id="PF01408">
    <property type="entry name" value="GFO_IDH_MocA"/>
    <property type="match status" value="1"/>
</dbReference>
<dbReference type="SUPFAM" id="SSF51735">
    <property type="entry name" value="NAD(P)-binding Rossmann-fold domains"/>
    <property type="match status" value="1"/>
</dbReference>
<reference evidence="4" key="2">
    <citation type="submission" date="2018-12" db="EMBL/GenBank/DDBJ databases">
        <title>Maribacter lutimaris sp. nov., isolated from marine sediment.</title>
        <authorList>
            <person name="Kim K.K."/>
        </authorList>
    </citation>
    <scope>NUCLEOTIDE SEQUENCE [LARGE SCALE GENOMIC DNA]</scope>
    <source>
        <strain evidence="4">PoM-212</strain>
    </source>
</reference>
<gene>
    <name evidence="3" type="ORF">DZC72_05440</name>
</gene>
<reference evidence="4" key="1">
    <citation type="submission" date="2018-08" db="EMBL/GenBank/DDBJ databases">
        <authorList>
            <person name="Khan S.A."/>
            <person name="J S.E."/>
        </authorList>
    </citation>
    <scope>NUCLEOTIDE SEQUENCE [LARGE SCALE GENOMIC DNA]</scope>
    <source>
        <strain evidence="4">PoM-212</strain>
    </source>
</reference>
<accession>A0A3R8WH76</accession>
<dbReference type="InterPro" id="IPR000683">
    <property type="entry name" value="Gfo/Idh/MocA-like_OxRdtase_N"/>
</dbReference>
<organism evidence="3 4">
    <name type="scientific">Maribacter algicola</name>
    <dbReference type="NCBI Taxonomy" id="2498892"/>
    <lineage>
        <taxon>Bacteria</taxon>
        <taxon>Pseudomonadati</taxon>
        <taxon>Bacteroidota</taxon>
        <taxon>Flavobacteriia</taxon>
        <taxon>Flavobacteriales</taxon>
        <taxon>Flavobacteriaceae</taxon>
        <taxon>Maribacter</taxon>
    </lineage>
</organism>
<keyword evidence="4" id="KW-1185">Reference proteome</keyword>
<protein>
    <submittedName>
        <fullName evidence="3">Gfo/Idh/MocA family oxidoreductase</fullName>
    </submittedName>
</protein>
<sequence length="316" mass="36041">MKNFALIGAAGYIAPRHMKAIKDTGNNLLAAFDKGDSVGVIDSYFPKADFFVEFERFDRHIEKLKYEREMFLDFVSICSPNYLHDAHIRFALRSGADAICEKPLVLNPWNIDKLKKVEENTGKKVYNILQLRVHPSIIALKEKVKNAKKDKKFEVDLTYLTSRGHWYHTSWKGDHSKSGGIATNIGVHFYDMLSWIFGDVQENIVHVHEKDRAAGYLEFENARVRWFLSINADYLPHEIKEKGQSTFRSITIDGEELEFSGGFTDLHTMVYQDILDGKGYGLEAARTAIEIVHNIRASEPVGLRGEYHSLLVGLDS</sequence>
<proteinExistence type="predicted"/>
<feature type="domain" description="Gfo/Idh/MocA-like oxidoreductase C-terminal" evidence="2">
    <location>
        <begin position="152"/>
        <end position="230"/>
    </location>
</feature>
<dbReference type="InterPro" id="IPR036291">
    <property type="entry name" value="NAD(P)-bd_dom_sf"/>
</dbReference>
<comment type="caution">
    <text evidence="3">The sequence shown here is derived from an EMBL/GenBank/DDBJ whole genome shotgun (WGS) entry which is preliminary data.</text>
</comment>
<dbReference type="InterPro" id="IPR052515">
    <property type="entry name" value="Gfo/Idh/MocA_Oxidoreductase"/>
</dbReference>